<dbReference type="PROSITE" id="PS51257">
    <property type="entry name" value="PROKAR_LIPOPROTEIN"/>
    <property type="match status" value="1"/>
</dbReference>
<proteinExistence type="predicted"/>
<keyword evidence="3" id="KW-1185">Reference proteome</keyword>
<dbReference type="EMBL" id="JACRSV010000006">
    <property type="protein sequence ID" value="MBC8560921.1"/>
    <property type="molecule type" value="Genomic_DNA"/>
</dbReference>
<dbReference type="Proteomes" id="UP000610760">
    <property type="component" value="Unassembled WGS sequence"/>
</dbReference>
<organism evidence="2 3">
    <name type="scientific">Fumia xinanensis</name>
    <dbReference type="NCBI Taxonomy" id="2763659"/>
    <lineage>
        <taxon>Bacteria</taxon>
        <taxon>Bacillati</taxon>
        <taxon>Bacillota</taxon>
        <taxon>Clostridia</taxon>
        <taxon>Eubacteriales</taxon>
        <taxon>Oscillospiraceae</taxon>
        <taxon>Fumia</taxon>
    </lineage>
</organism>
<feature type="signal peptide" evidence="1">
    <location>
        <begin position="1"/>
        <end position="21"/>
    </location>
</feature>
<evidence type="ECO:0008006" key="4">
    <source>
        <dbReference type="Google" id="ProtNLM"/>
    </source>
</evidence>
<dbReference type="RefSeq" id="WP_249296220.1">
    <property type="nucleotide sequence ID" value="NZ_JACRSV010000006.1"/>
</dbReference>
<dbReference type="AlphaFoldDB" id="A0A926E856"/>
<reference evidence="2" key="1">
    <citation type="submission" date="2020-08" db="EMBL/GenBank/DDBJ databases">
        <title>Genome public.</title>
        <authorList>
            <person name="Liu C."/>
            <person name="Sun Q."/>
        </authorList>
    </citation>
    <scope>NUCLEOTIDE SEQUENCE</scope>
    <source>
        <strain evidence="2">NSJ-33</strain>
    </source>
</reference>
<name>A0A926E856_9FIRM</name>
<evidence type="ECO:0000313" key="3">
    <source>
        <dbReference type="Proteomes" id="UP000610760"/>
    </source>
</evidence>
<protein>
    <recommendedName>
        <fullName evidence="4">DUF4163 domain-containing protein</fullName>
    </recommendedName>
</protein>
<evidence type="ECO:0000313" key="2">
    <source>
        <dbReference type="EMBL" id="MBC8560921.1"/>
    </source>
</evidence>
<accession>A0A926E856</accession>
<feature type="chain" id="PRO_5039248974" description="DUF4163 domain-containing protein" evidence="1">
    <location>
        <begin position="22"/>
        <end position="241"/>
    </location>
</feature>
<evidence type="ECO:0000256" key="1">
    <source>
        <dbReference type="SAM" id="SignalP"/>
    </source>
</evidence>
<comment type="caution">
    <text evidence="2">The sequence shown here is derived from an EMBL/GenBank/DDBJ whole genome shotgun (WGS) entry which is preliminary data.</text>
</comment>
<sequence length="241" mass="27190">MKRIAAILMALITLVTFSACGGSDQDRDLYQYDTFLNAKWGSDPDQVFADLGLSKKQVARQGEATDKEKGYPDGTFSYKITKKSSMYGLPVSVELLFADHLFDLSQHIGLYAVKVTFLEDYPSTFSANSVQWEPSDYKLDPDLAMEEINKRILYNTEQQMEEKGPWKIQRWASKTTPSSVPGEQGQKLCEALQSVTENFGVIDATVLDQPLSVMELYYDNPDEYSFMIFSGFSAAVLRNMK</sequence>
<gene>
    <name evidence="2" type="ORF">H8710_12680</name>
</gene>
<keyword evidence="1" id="KW-0732">Signal</keyword>